<name>A0ABQ9HAG8_9NEOP</name>
<accession>A0ABQ9HAG8</accession>
<reference evidence="1 2" key="1">
    <citation type="submission" date="2023-02" db="EMBL/GenBank/DDBJ databases">
        <title>LHISI_Scaffold_Assembly.</title>
        <authorList>
            <person name="Stuart O.P."/>
            <person name="Cleave R."/>
            <person name="Magrath M.J.L."/>
            <person name="Mikheyev A.S."/>
        </authorList>
    </citation>
    <scope>NUCLEOTIDE SEQUENCE [LARGE SCALE GENOMIC DNA]</scope>
    <source>
        <strain evidence="1">Daus_M_001</strain>
        <tissue evidence="1">Leg muscle</tissue>
    </source>
</reference>
<dbReference type="Proteomes" id="UP001159363">
    <property type="component" value="Chromosome 5"/>
</dbReference>
<evidence type="ECO:0000313" key="1">
    <source>
        <dbReference type="EMBL" id="KAJ8881323.1"/>
    </source>
</evidence>
<dbReference type="EMBL" id="JARBHB010000006">
    <property type="protein sequence ID" value="KAJ8881323.1"/>
    <property type="molecule type" value="Genomic_DNA"/>
</dbReference>
<organism evidence="1 2">
    <name type="scientific">Dryococelus australis</name>
    <dbReference type="NCBI Taxonomy" id="614101"/>
    <lineage>
        <taxon>Eukaryota</taxon>
        <taxon>Metazoa</taxon>
        <taxon>Ecdysozoa</taxon>
        <taxon>Arthropoda</taxon>
        <taxon>Hexapoda</taxon>
        <taxon>Insecta</taxon>
        <taxon>Pterygota</taxon>
        <taxon>Neoptera</taxon>
        <taxon>Polyneoptera</taxon>
        <taxon>Phasmatodea</taxon>
        <taxon>Verophasmatodea</taxon>
        <taxon>Anareolatae</taxon>
        <taxon>Phasmatidae</taxon>
        <taxon>Eurycanthinae</taxon>
        <taxon>Dryococelus</taxon>
    </lineage>
</organism>
<proteinExistence type="predicted"/>
<keyword evidence="2" id="KW-1185">Reference proteome</keyword>
<sequence>MQRRHAFVNHRALSGYQVALAHFFPRMNEPGPVAPSWFETRSEIVSKIETENCYTIRVQSWTGDRDEVHLEPPKLVVRNIDPRSAVIVAKCSLKIRQQKNITNGKICLILNIDLPKIDESEIQNHEISLVQHFYTGAKTKLDSGSELGTGSKAFWLEWTSSTRSECDFLDMPFSFHKGEKDLPKLENASVLLATPPRGRGRRPVCWSPADCNFPYFGDLSTLLAPTLSVIASPLNSDWCDVLASGVKKASDAIENFLRILYSQWFDVASRDARISHIIQLVIDLSGRMVELMLAEPEAFTDSAYNNQKMMWLEKLENEVGVKGNLLWADKDIRRAVNTECLFRRSRELQVAQTRSQLEAQRRMPGRYFPSPGKRRNAIKGEITFRLESDEERDIHVARECCRDIGDALNSGVLRANEGRVRWIWSSTGMHGRWKREIPEKTHRSAASFDTIPLCENQHASTSESRGILPGNFRTRPKWPLVAAGSHHYLVHGRHQLGPPTKANRVQSSAGTLLDFRKRESFRTMPFVGGFSQRSQVPPGLHSAAAPLSPHFTLIGSQDLDIKSSSTFSTQLHFICQCHYEIREPAQQYWQKCLPASRRVRRKTGQLSHGSDSYLRLLRQHQGIHAAVGEDEDLQEGSHPILIHQTLRRSWVST</sequence>
<protein>
    <submittedName>
        <fullName evidence="1">Uncharacterized protein</fullName>
    </submittedName>
</protein>
<comment type="caution">
    <text evidence="1">The sequence shown here is derived from an EMBL/GenBank/DDBJ whole genome shotgun (WGS) entry which is preliminary data.</text>
</comment>
<gene>
    <name evidence="1" type="ORF">PR048_017804</name>
</gene>
<evidence type="ECO:0000313" key="2">
    <source>
        <dbReference type="Proteomes" id="UP001159363"/>
    </source>
</evidence>